<dbReference type="SUPFAM" id="SSF48452">
    <property type="entry name" value="TPR-like"/>
    <property type="match status" value="1"/>
</dbReference>
<protein>
    <recommendedName>
        <fullName evidence="3">protein O-GlcNAc transferase</fullName>
        <ecNumber evidence="3">2.4.1.255</ecNumber>
    </recommendedName>
</protein>
<dbReference type="PROSITE" id="PS50005">
    <property type="entry name" value="TPR"/>
    <property type="match status" value="5"/>
</dbReference>
<dbReference type="InterPro" id="IPR011990">
    <property type="entry name" value="TPR-like_helical_dom_sf"/>
</dbReference>
<evidence type="ECO:0000259" key="9">
    <source>
        <dbReference type="Pfam" id="PF13844"/>
    </source>
</evidence>
<feature type="domain" description="O-GlcNAc transferase C-terminal" evidence="9">
    <location>
        <begin position="283"/>
        <end position="434"/>
    </location>
</feature>
<keyword evidence="11" id="KW-1185">Reference proteome</keyword>
<comment type="similarity">
    <text evidence="2">Belongs to the glycosyltransferase 41 family. O-GlcNAc transferase subfamily.</text>
</comment>
<dbReference type="Gene3D" id="1.25.40.10">
    <property type="entry name" value="Tetratricopeptide repeat domain"/>
    <property type="match status" value="3"/>
</dbReference>
<dbReference type="Pfam" id="PF13432">
    <property type="entry name" value="TPR_16"/>
    <property type="match status" value="2"/>
</dbReference>
<evidence type="ECO:0000313" key="10">
    <source>
        <dbReference type="EMBL" id="OAN54651.1"/>
    </source>
</evidence>
<keyword evidence="4" id="KW-0328">Glycosyltransferase</keyword>
<dbReference type="Proteomes" id="UP000078428">
    <property type="component" value="Unassembled WGS sequence"/>
</dbReference>
<evidence type="ECO:0000256" key="7">
    <source>
        <dbReference type="ARBA" id="ARBA00022803"/>
    </source>
</evidence>
<sequence>MTVDEALEQAILLHLAGRLVEAEVLYRAIVQAVPDHGDANYHLGLIALDRGHGEDAVGLMRQAVAGNDGMARFHFGLGNALMETGRRQEAEASYREALVLEPEYADAWYNLAVLLRDRGNLAEAVVGFERAVALTPGFCAAYNNLGIVLTRLGRTDEAIEVLRRARAAFPGAVELILNLGAALLETGDLDGAISHFQQALELNPDSADGHNNLGLVLKDVGRAEEAMVHLLRAQELMPDSVSAFRNLLLAITYQPDWTPEQRFAENRRFEALYAAPLYPSAVRFDNDRDPGRRLRIGYLSSDLRTHPVAFNLLPMIEVHDPDQVELCFYAEVVAPDALSERFMARAALWRSTVGLDDAAVAEQIRADRVDVLVILAGRFDKNRPLVAALRPAPVQISYWDAATSGMTAMDAFITDRVQTPRRGTELFTERPIRLPSLYIRYPMDNAPPVAPPPMLDNDYPTLGSFNNPAKLSDATLALWARLMEALPTARLRLKYKGWFGSEAVAGRVTAAMAAHGIDLGRIDMRGGMDDAQSHLAGYGGLDLALDPFPFNGATTTFEALWMGVPVMTLLGDTFMSRWSASMLTTLKLDGELVAATPDDYVDKCVRLLADPARLADLRAGLRQRIAASPMCDGRLKARQMERVYRALWRRWLRQSCPDDTLVITG</sequence>
<comment type="pathway">
    <text evidence="1">Protein modification; protein glycosylation.</text>
</comment>
<dbReference type="SUPFAM" id="SSF53756">
    <property type="entry name" value="UDP-Glycosyltransferase/glycogen phosphorylase"/>
    <property type="match status" value="1"/>
</dbReference>
<dbReference type="SMART" id="SM00028">
    <property type="entry name" value="TPR"/>
    <property type="match status" value="6"/>
</dbReference>
<dbReference type="Pfam" id="PF13414">
    <property type="entry name" value="TPR_11"/>
    <property type="match status" value="1"/>
</dbReference>
<feature type="repeat" description="TPR" evidence="8">
    <location>
        <begin position="139"/>
        <end position="172"/>
    </location>
</feature>
<accession>A0A178MVZ6</accession>
<evidence type="ECO:0000256" key="8">
    <source>
        <dbReference type="PROSITE-ProRule" id="PRU00339"/>
    </source>
</evidence>
<keyword evidence="7 8" id="KW-0802">TPR repeat</keyword>
<dbReference type="Pfam" id="PF13844">
    <property type="entry name" value="Glyco_transf_41"/>
    <property type="match status" value="2"/>
</dbReference>
<dbReference type="EMBL" id="LWQT01000028">
    <property type="protein sequence ID" value="OAN54651.1"/>
    <property type="molecule type" value="Genomic_DNA"/>
</dbReference>
<dbReference type="RefSeq" id="WP_068489578.1">
    <property type="nucleotide sequence ID" value="NZ_LWQT01000028.1"/>
</dbReference>
<proteinExistence type="inferred from homology"/>
<feature type="repeat" description="TPR" evidence="8">
    <location>
        <begin position="71"/>
        <end position="104"/>
    </location>
</feature>
<dbReference type="Gene3D" id="3.40.50.2000">
    <property type="entry name" value="Glycogen Phosphorylase B"/>
    <property type="match status" value="1"/>
</dbReference>
<dbReference type="GO" id="GO:0097363">
    <property type="term" value="F:protein O-acetylglucosaminyltransferase activity"/>
    <property type="evidence" value="ECO:0007669"/>
    <property type="project" value="UniProtKB-EC"/>
</dbReference>
<evidence type="ECO:0000256" key="6">
    <source>
        <dbReference type="ARBA" id="ARBA00022737"/>
    </source>
</evidence>
<evidence type="ECO:0000256" key="2">
    <source>
        <dbReference type="ARBA" id="ARBA00005386"/>
    </source>
</evidence>
<organism evidence="10 11">
    <name type="scientific">Paramagnetospirillum marisnigri</name>
    <dbReference type="NCBI Taxonomy" id="1285242"/>
    <lineage>
        <taxon>Bacteria</taxon>
        <taxon>Pseudomonadati</taxon>
        <taxon>Pseudomonadota</taxon>
        <taxon>Alphaproteobacteria</taxon>
        <taxon>Rhodospirillales</taxon>
        <taxon>Magnetospirillaceae</taxon>
        <taxon>Paramagnetospirillum</taxon>
    </lineage>
</organism>
<evidence type="ECO:0000313" key="11">
    <source>
        <dbReference type="Proteomes" id="UP000078428"/>
    </source>
</evidence>
<dbReference type="PANTHER" id="PTHR44835:SF1">
    <property type="entry name" value="PROTEIN O-GLCNAC TRANSFERASE"/>
    <property type="match status" value="1"/>
</dbReference>
<keyword evidence="6" id="KW-0677">Repeat</keyword>
<dbReference type="InterPro" id="IPR029489">
    <property type="entry name" value="OGT/SEC/SPY_C"/>
</dbReference>
<evidence type="ECO:0000256" key="1">
    <source>
        <dbReference type="ARBA" id="ARBA00004922"/>
    </source>
</evidence>
<comment type="caution">
    <text evidence="10">The sequence shown here is derived from an EMBL/GenBank/DDBJ whole genome shotgun (WGS) entry which is preliminary data.</text>
</comment>
<reference evidence="10 11" key="1">
    <citation type="submission" date="2016-04" db="EMBL/GenBank/DDBJ databases">
        <title>Draft genome sequence of freshwater magnetotactic bacteria Magnetospirillum marisnigri SP-1 and Magnetospirillum moscoviense BB-1.</title>
        <authorList>
            <person name="Koziaeva V."/>
            <person name="Dziuba M.V."/>
            <person name="Ivanov T.M."/>
            <person name="Kuznetsov B."/>
            <person name="Grouzdev D.S."/>
        </authorList>
    </citation>
    <scope>NUCLEOTIDE SEQUENCE [LARGE SCALE GENOMIC DNA]</scope>
    <source>
        <strain evidence="10 11">SP-1</strain>
    </source>
</reference>
<dbReference type="InterPro" id="IPR051939">
    <property type="entry name" value="Glycosyltr_41/O-GlcNAc_trsf"/>
</dbReference>
<feature type="domain" description="O-GlcNAc transferase C-terminal" evidence="9">
    <location>
        <begin position="464"/>
        <end position="637"/>
    </location>
</feature>
<dbReference type="PROSITE" id="PS50293">
    <property type="entry name" value="TPR_REGION"/>
    <property type="match status" value="2"/>
</dbReference>
<gene>
    <name evidence="10" type="ORF">A6A04_12055</name>
</gene>
<evidence type="ECO:0000256" key="3">
    <source>
        <dbReference type="ARBA" id="ARBA00011970"/>
    </source>
</evidence>
<dbReference type="Pfam" id="PF13374">
    <property type="entry name" value="TPR_10"/>
    <property type="match status" value="1"/>
</dbReference>
<evidence type="ECO:0000256" key="4">
    <source>
        <dbReference type="ARBA" id="ARBA00022676"/>
    </source>
</evidence>
<dbReference type="EC" id="2.4.1.255" evidence="3"/>
<feature type="repeat" description="TPR" evidence="8">
    <location>
        <begin position="105"/>
        <end position="138"/>
    </location>
</feature>
<feature type="repeat" description="TPR" evidence="8">
    <location>
        <begin position="207"/>
        <end position="240"/>
    </location>
</feature>
<dbReference type="Gene3D" id="3.40.50.11380">
    <property type="match status" value="1"/>
</dbReference>
<dbReference type="AlphaFoldDB" id="A0A178MVZ6"/>
<keyword evidence="5" id="KW-0808">Transferase</keyword>
<dbReference type="PANTHER" id="PTHR44835">
    <property type="entry name" value="UDP-N-ACETYLGLUCOSAMINE--PEPTIDE N-ACETYLGLUCOSAMINYLTRANSFERASE SPINDLY-RELATED"/>
    <property type="match status" value="1"/>
</dbReference>
<name>A0A178MVZ6_9PROT</name>
<feature type="repeat" description="TPR" evidence="8">
    <location>
        <begin position="173"/>
        <end position="206"/>
    </location>
</feature>
<dbReference type="STRING" id="1285242.A6A04_12055"/>
<dbReference type="InterPro" id="IPR019734">
    <property type="entry name" value="TPR_rpt"/>
</dbReference>
<evidence type="ECO:0000256" key="5">
    <source>
        <dbReference type="ARBA" id="ARBA00022679"/>
    </source>
</evidence>